<gene>
    <name evidence="2" type="ORF">KSS95_22260</name>
</gene>
<protein>
    <submittedName>
        <fullName evidence="2">DUF3396 domain-containing protein</fullName>
    </submittedName>
</protein>
<organism evidence="2 3">
    <name type="scientific">Pseudomonas muyukensis</name>
    <dbReference type="NCBI Taxonomy" id="2842357"/>
    <lineage>
        <taxon>Bacteria</taxon>
        <taxon>Pseudomonadati</taxon>
        <taxon>Pseudomonadota</taxon>
        <taxon>Gammaproteobacteria</taxon>
        <taxon>Pseudomonadales</taxon>
        <taxon>Pseudomonadaceae</taxon>
        <taxon>Pseudomonas</taxon>
    </lineage>
</organism>
<accession>A0ABX8M780</accession>
<dbReference type="InterPro" id="IPR021815">
    <property type="entry name" value="TsiV"/>
</dbReference>
<evidence type="ECO:0000313" key="3">
    <source>
        <dbReference type="Proteomes" id="UP001047646"/>
    </source>
</evidence>
<name>A0ABX8M780_9PSED</name>
<proteinExistence type="predicted"/>
<dbReference type="RefSeq" id="WP_217849670.1">
    <property type="nucleotide sequence ID" value="NZ_CP077073.1"/>
</dbReference>
<reference evidence="2" key="1">
    <citation type="journal article" date="2021" name="Microorganisms">
        <title>The Ever-Expanding Pseudomonas Genus: Description of 43 New Species and Partition of the Pseudomonas putida Group.</title>
        <authorList>
            <person name="Girard L."/>
            <person name="Lood C."/>
            <person name="Hofte M."/>
            <person name="Vandamme P."/>
            <person name="Rokni-Zadeh H."/>
            <person name="van Noort V."/>
            <person name="Lavigne R."/>
            <person name="De Mot R."/>
        </authorList>
    </citation>
    <scope>NUCLEOTIDE SEQUENCE</scope>
    <source>
        <strain evidence="2">COW39</strain>
    </source>
</reference>
<dbReference type="EMBL" id="CP077073">
    <property type="protein sequence ID" value="QXH34829.1"/>
    <property type="molecule type" value="Genomic_DNA"/>
</dbReference>
<evidence type="ECO:0000256" key="1">
    <source>
        <dbReference type="SAM" id="MobiDB-lite"/>
    </source>
</evidence>
<feature type="region of interest" description="Disordered" evidence="1">
    <location>
        <begin position="336"/>
        <end position="355"/>
    </location>
</feature>
<evidence type="ECO:0000313" key="2">
    <source>
        <dbReference type="EMBL" id="QXH34829.1"/>
    </source>
</evidence>
<dbReference type="Pfam" id="PF11876">
    <property type="entry name" value="TsiV"/>
    <property type="match status" value="1"/>
</dbReference>
<sequence>MNEKLFVDAFERWREDFVYYDELDEEAVVINVGLVAAFHITKAYTPEGRQRIVQAVDIFCRHHGAHLKWGYIGADDLQVHDYSAQNAKVTPAYLAGDGFAEPLAFRWASAEGFATVPDYMIDGYSPAGWMEDIHGSLTTLRFYLPVEEILEGRKARFDELLNEMCRLLEPLHAAAGLGVQHTYQWEDFQHIEFEVANAYQGLDIVRPRGHPGWRAGYSNLNWYSYLNGAWVRKLGTHDELSKALNDTRIGVHALPSGTLIRAGDWPVLWKVGVDERPEHICESQRDYQVPASSGSGGVALWLHCRGGADESVFEQRLAQALRFAVGSRAPRDPASIPLGIASRAGGNCPQQEAVG</sequence>
<dbReference type="Proteomes" id="UP001047646">
    <property type="component" value="Chromosome"/>
</dbReference>
<keyword evidence="3" id="KW-1185">Reference proteome</keyword>